<gene>
    <name evidence="3" type="ORF">DK846_05790</name>
</gene>
<evidence type="ECO:0000259" key="2">
    <source>
        <dbReference type="Pfam" id="PF01370"/>
    </source>
</evidence>
<name>A0A2V2N361_9EURY</name>
<dbReference type="SUPFAM" id="SSF51735">
    <property type="entry name" value="NAD(P)-binding Rossmann-fold domains"/>
    <property type="match status" value="1"/>
</dbReference>
<comment type="similarity">
    <text evidence="1">Belongs to the NAD(P)-dependent epimerase/dehydratase family.</text>
</comment>
<dbReference type="GeneID" id="97548921"/>
<dbReference type="Pfam" id="PF01370">
    <property type="entry name" value="Epimerase"/>
    <property type="match status" value="1"/>
</dbReference>
<proteinExistence type="inferred from homology"/>
<evidence type="ECO:0000313" key="4">
    <source>
        <dbReference type="Proteomes" id="UP000245657"/>
    </source>
</evidence>
<dbReference type="InterPro" id="IPR001509">
    <property type="entry name" value="Epimerase_deHydtase"/>
</dbReference>
<dbReference type="EMBL" id="QGMY01000005">
    <property type="protein sequence ID" value="PWR72990.1"/>
    <property type="molecule type" value="Genomic_DNA"/>
</dbReference>
<dbReference type="Gene3D" id="3.90.25.10">
    <property type="entry name" value="UDP-galactose 4-epimerase, domain 1"/>
    <property type="match status" value="2"/>
</dbReference>
<dbReference type="Gene3D" id="3.40.50.720">
    <property type="entry name" value="NAD(P)-binding Rossmann-like Domain"/>
    <property type="match status" value="1"/>
</dbReference>
<dbReference type="Proteomes" id="UP000245657">
    <property type="component" value="Unassembled WGS sequence"/>
</dbReference>
<evidence type="ECO:0000313" key="3">
    <source>
        <dbReference type="EMBL" id="PWR72990.1"/>
    </source>
</evidence>
<dbReference type="PANTHER" id="PTHR43000">
    <property type="entry name" value="DTDP-D-GLUCOSE 4,6-DEHYDRATASE-RELATED"/>
    <property type="match status" value="1"/>
</dbReference>
<keyword evidence="4" id="KW-1185">Reference proteome</keyword>
<protein>
    <submittedName>
        <fullName evidence="3">UDP-glucose 4-epimerase</fullName>
    </submittedName>
</protein>
<organism evidence="3 4">
    <name type="scientific">Methanospirillum lacunae</name>
    <dbReference type="NCBI Taxonomy" id="668570"/>
    <lineage>
        <taxon>Archaea</taxon>
        <taxon>Methanobacteriati</taxon>
        <taxon>Methanobacteriota</taxon>
        <taxon>Stenosarchaea group</taxon>
        <taxon>Methanomicrobia</taxon>
        <taxon>Methanomicrobiales</taxon>
        <taxon>Methanospirillaceae</taxon>
        <taxon>Methanospirillum</taxon>
    </lineage>
</organism>
<dbReference type="AlphaFoldDB" id="A0A2V2N361"/>
<reference evidence="3 4" key="1">
    <citation type="submission" date="2018-05" db="EMBL/GenBank/DDBJ databases">
        <title>Draft genome of Methanospirillum lacunae Ki8-1.</title>
        <authorList>
            <person name="Dueholm M.S."/>
            <person name="Nielsen P.H."/>
            <person name="Bakmann L.F."/>
            <person name="Otzen D.E."/>
        </authorList>
    </citation>
    <scope>NUCLEOTIDE SEQUENCE [LARGE SCALE GENOMIC DNA]</scope>
    <source>
        <strain evidence="3 4">Ki8-1</strain>
    </source>
</reference>
<dbReference type="InterPro" id="IPR036291">
    <property type="entry name" value="NAD(P)-bd_dom_sf"/>
</dbReference>
<comment type="caution">
    <text evidence="3">The sequence shown here is derived from an EMBL/GenBank/DDBJ whole genome shotgun (WGS) entry which is preliminary data.</text>
</comment>
<accession>A0A2V2N361</accession>
<dbReference type="RefSeq" id="WP_109967995.1">
    <property type="nucleotide sequence ID" value="NZ_CP176093.1"/>
</dbReference>
<feature type="domain" description="NAD-dependent epimerase/dehydratase" evidence="2">
    <location>
        <begin position="4"/>
        <end position="237"/>
    </location>
</feature>
<sequence length="312" mass="33573">MRSIVTGGAGFIGSHIVDHLVAQGDEVVVIDALLAGDLRFISRHLDSGAVKFIRANLLEPGWQDVCAGADRVWHIAADPDVRESAVTPDAQLNNTIIATHRVLEAIRLHKIPEIVFTSTSTVYGEATVIPTPETYTPMEPVSVYGAAKLACEALISAYCHSFGVRGYIFRFANIIGPRSGHGVITDFIKKLRANPKELEILGDGKQTKSYLEVTACVAAISYVIAHANDQVNTYNIGSEDWIDVTTIADILVKEAGLAGVSYKYTGGSRGWVGDVPKMQLSVEKLKSLGYTPTIGSHESVRLAVRAALSGQE</sequence>
<evidence type="ECO:0000256" key="1">
    <source>
        <dbReference type="ARBA" id="ARBA00007637"/>
    </source>
</evidence>
<dbReference type="OrthoDB" id="4907at2157"/>